<keyword evidence="5" id="KW-0808">Transferase</keyword>
<keyword evidence="5" id="KW-0401">Integrin</keyword>
<dbReference type="GO" id="GO:0045905">
    <property type="term" value="P:positive regulation of translational termination"/>
    <property type="evidence" value="ECO:0007669"/>
    <property type="project" value="TreeGrafter"/>
</dbReference>
<comment type="catalytic activity">
    <reaction evidence="2">
        <text>L-lysyl-[protein] + 2-oxoglutarate + O2 = 4-hydroxy-L-lysyl-[protein] + succinate + CO2</text>
        <dbReference type="Rhea" id="RHEA:57156"/>
        <dbReference type="Rhea" id="RHEA-COMP:9752"/>
        <dbReference type="Rhea" id="RHEA-COMP:15084"/>
        <dbReference type="ChEBI" id="CHEBI:15379"/>
        <dbReference type="ChEBI" id="CHEBI:16526"/>
        <dbReference type="ChEBI" id="CHEBI:16810"/>
        <dbReference type="ChEBI" id="CHEBI:29969"/>
        <dbReference type="ChEBI" id="CHEBI:30031"/>
        <dbReference type="ChEBI" id="CHEBI:141495"/>
    </reaction>
</comment>
<proteinExistence type="inferred from homology"/>
<dbReference type="GO" id="GO:0043565">
    <property type="term" value="F:sequence-specific DNA binding"/>
    <property type="evidence" value="ECO:0007669"/>
    <property type="project" value="TreeGrafter"/>
</dbReference>
<comment type="caution">
    <text evidence="5">The sequence shown here is derived from an EMBL/GenBank/DDBJ whole genome shotgun (WGS) entry which is preliminary data.</text>
</comment>
<evidence type="ECO:0000313" key="6">
    <source>
        <dbReference type="Proteomes" id="UP000728185"/>
    </source>
</evidence>
<evidence type="ECO:0000256" key="1">
    <source>
        <dbReference type="ARBA" id="ARBA00038068"/>
    </source>
</evidence>
<evidence type="ECO:0000256" key="3">
    <source>
        <dbReference type="ARBA" id="ARBA00082904"/>
    </source>
</evidence>
<dbReference type="Proteomes" id="UP000728185">
    <property type="component" value="Unassembled WGS sequence"/>
</dbReference>
<evidence type="ECO:0000256" key="2">
    <source>
        <dbReference type="ARBA" id="ARBA00047762"/>
    </source>
</evidence>
<dbReference type="OrthoDB" id="10264738at2759"/>
<dbReference type="InterPro" id="IPR003347">
    <property type="entry name" value="JmjC_dom"/>
</dbReference>
<dbReference type="GO" id="GO:0005634">
    <property type="term" value="C:nucleus"/>
    <property type="evidence" value="ECO:0007669"/>
    <property type="project" value="TreeGrafter"/>
</dbReference>
<dbReference type="AlphaFoldDB" id="A0A8E0RQ88"/>
<evidence type="ECO:0000259" key="4">
    <source>
        <dbReference type="PROSITE" id="PS51184"/>
    </source>
</evidence>
<keyword evidence="5" id="KW-0418">Kinase</keyword>
<protein>
    <recommendedName>
        <fullName evidence="3">Jumonji domain-containing protein 4</fullName>
    </recommendedName>
</protein>
<accession>A0A8E0RQ88</accession>
<dbReference type="PANTHER" id="PTHR12480:SF6">
    <property type="entry name" value="2-OXOGLUTARATE AND IRON-DEPENDENT OXYGENASE JMJD4"/>
    <property type="match status" value="1"/>
</dbReference>
<reference evidence="5" key="1">
    <citation type="submission" date="2019-05" db="EMBL/GenBank/DDBJ databases">
        <title>Annotation for the trematode Fasciolopsis buski.</title>
        <authorList>
            <person name="Choi Y.-J."/>
        </authorList>
    </citation>
    <scope>NUCLEOTIDE SEQUENCE</scope>
    <source>
        <strain evidence="5">HT</strain>
        <tissue evidence="5">Whole worm</tissue>
    </source>
</reference>
<sequence>MQGEKFPPFFNDQIPCGYRAIAHSFTVSNVGFSYQCLLIRTVCSDRLSRLFRLPGEEKKLQKANRNKIPVDVRDRDLEEMGINYALFDQFPGQAVFVPSGWYHEVLNLTDCVSINHNWFNAANVAHVWDHLQDQLELVEKSTEDVRDTPGWNEQCQVSDWSLINACTWH</sequence>
<keyword evidence="6" id="KW-1185">Reference proteome</keyword>
<feature type="domain" description="JmjC" evidence="4">
    <location>
        <begin position="1"/>
        <end position="135"/>
    </location>
</feature>
<dbReference type="PANTHER" id="PTHR12480">
    <property type="entry name" value="ARGININE DEMETHYLASE AND LYSYL-HYDROXYLASE JMJD"/>
    <property type="match status" value="1"/>
</dbReference>
<comment type="similarity">
    <text evidence="1">Belongs to the JMJD6 family.</text>
</comment>
<dbReference type="EMBL" id="LUCM01010957">
    <property type="protein sequence ID" value="KAA0184716.1"/>
    <property type="molecule type" value="Genomic_DNA"/>
</dbReference>
<dbReference type="PROSITE" id="PS51184">
    <property type="entry name" value="JMJC"/>
    <property type="match status" value="1"/>
</dbReference>
<dbReference type="Gene3D" id="2.60.120.650">
    <property type="entry name" value="Cupin"/>
    <property type="match status" value="1"/>
</dbReference>
<name>A0A8E0RQ88_9TREM</name>
<dbReference type="SUPFAM" id="SSF51197">
    <property type="entry name" value="Clavaminate synthase-like"/>
    <property type="match status" value="1"/>
</dbReference>
<dbReference type="InterPro" id="IPR050910">
    <property type="entry name" value="JMJD6_ArgDemeth/LysHydrox"/>
</dbReference>
<dbReference type="GO" id="GO:0007229">
    <property type="term" value="P:integrin-mediated signaling pathway"/>
    <property type="evidence" value="ECO:0007669"/>
    <property type="project" value="UniProtKB-KW"/>
</dbReference>
<organism evidence="5 6">
    <name type="scientific">Fasciolopsis buskii</name>
    <dbReference type="NCBI Taxonomy" id="27845"/>
    <lineage>
        <taxon>Eukaryota</taxon>
        <taxon>Metazoa</taxon>
        <taxon>Spiralia</taxon>
        <taxon>Lophotrochozoa</taxon>
        <taxon>Platyhelminthes</taxon>
        <taxon>Trematoda</taxon>
        <taxon>Digenea</taxon>
        <taxon>Plagiorchiida</taxon>
        <taxon>Echinostomata</taxon>
        <taxon>Echinostomatoidea</taxon>
        <taxon>Fasciolidae</taxon>
        <taxon>Fasciolopsis</taxon>
    </lineage>
</organism>
<dbReference type="GO" id="GO:0016706">
    <property type="term" value="F:2-oxoglutarate-dependent dioxygenase activity"/>
    <property type="evidence" value="ECO:0007669"/>
    <property type="project" value="TreeGrafter"/>
</dbReference>
<dbReference type="GO" id="GO:0016301">
    <property type="term" value="F:kinase activity"/>
    <property type="evidence" value="ECO:0007669"/>
    <property type="project" value="UniProtKB-KW"/>
</dbReference>
<dbReference type="GO" id="GO:0005737">
    <property type="term" value="C:cytoplasm"/>
    <property type="evidence" value="ECO:0007669"/>
    <property type="project" value="TreeGrafter"/>
</dbReference>
<dbReference type="Pfam" id="PF02373">
    <property type="entry name" value="JmjC"/>
    <property type="match status" value="1"/>
</dbReference>
<evidence type="ECO:0000313" key="5">
    <source>
        <dbReference type="EMBL" id="KAA0184716.1"/>
    </source>
</evidence>
<gene>
    <name evidence="5" type="ORF">FBUS_00698</name>
</gene>